<feature type="signal peptide" evidence="1">
    <location>
        <begin position="1"/>
        <end position="40"/>
    </location>
</feature>
<feature type="chain" id="PRO_5046710869" evidence="1">
    <location>
        <begin position="41"/>
        <end position="395"/>
    </location>
</feature>
<evidence type="ECO:0000256" key="1">
    <source>
        <dbReference type="SAM" id="SignalP"/>
    </source>
</evidence>
<dbReference type="InterPro" id="IPR012338">
    <property type="entry name" value="Beta-lactam/transpept-like"/>
</dbReference>
<name>A0ABV2CQA5_9RHOO</name>
<dbReference type="PANTHER" id="PTHR43283:SF7">
    <property type="entry name" value="BETA-LACTAMASE-RELATED DOMAIN-CONTAINING PROTEIN"/>
    <property type="match status" value="1"/>
</dbReference>
<comment type="caution">
    <text evidence="3">The sequence shown here is derived from an EMBL/GenBank/DDBJ whole genome shotgun (WGS) entry which is preliminary data.</text>
</comment>
<reference evidence="3 4" key="1">
    <citation type="submission" date="2024-07" db="EMBL/GenBank/DDBJ databases">
        <title>Uliginosibacterium paludis KCTC:42655.</title>
        <authorList>
            <person name="Kim M.K."/>
        </authorList>
    </citation>
    <scope>NUCLEOTIDE SEQUENCE [LARGE SCALE GENOMIC DNA]</scope>
    <source>
        <strain evidence="3 4">KCTC 42655</strain>
    </source>
</reference>
<organism evidence="3 4">
    <name type="scientific">Uliginosibacterium paludis</name>
    <dbReference type="NCBI Taxonomy" id="1615952"/>
    <lineage>
        <taxon>Bacteria</taxon>
        <taxon>Pseudomonadati</taxon>
        <taxon>Pseudomonadota</taxon>
        <taxon>Betaproteobacteria</taxon>
        <taxon>Rhodocyclales</taxon>
        <taxon>Zoogloeaceae</taxon>
        <taxon>Uliginosibacterium</taxon>
    </lineage>
</organism>
<dbReference type="RefSeq" id="WP_345923569.1">
    <property type="nucleotide sequence ID" value="NZ_JBDIVF010000001.1"/>
</dbReference>
<keyword evidence="1" id="KW-0732">Signal</keyword>
<dbReference type="InterPro" id="IPR001466">
    <property type="entry name" value="Beta-lactam-related"/>
</dbReference>
<accession>A0ABV2CQA5</accession>
<dbReference type="Proteomes" id="UP001548590">
    <property type="component" value="Unassembled WGS sequence"/>
</dbReference>
<dbReference type="InterPro" id="IPR050789">
    <property type="entry name" value="Diverse_Enzym_Activities"/>
</dbReference>
<dbReference type="SUPFAM" id="SSF56601">
    <property type="entry name" value="beta-lactamase/transpeptidase-like"/>
    <property type="match status" value="1"/>
</dbReference>
<dbReference type="EMBL" id="JBEWLZ010000004">
    <property type="protein sequence ID" value="MET1490096.1"/>
    <property type="molecule type" value="Genomic_DNA"/>
</dbReference>
<dbReference type="PANTHER" id="PTHR43283">
    <property type="entry name" value="BETA-LACTAMASE-RELATED"/>
    <property type="match status" value="1"/>
</dbReference>
<dbReference type="Gene3D" id="3.40.710.10">
    <property type="entry name" value="DD-peptidase/beta-lactamase superfamily"/>
    <property type="match status" value="1"/>
</dbReference>
<dbReference type="EC" id="3.1.1.103" evidence="3"/>
<dbReference type="Pfam" id="PF00144">
    <property type="entry name" value="Beta-lactamase"/>
    <property type="match status" value="1"/>
</dbReference>
<evidence type="ECO:0000259" key="2">
    <source>
        <dbReference type="Pfam" id="PF00144"/>
    </source>
</evidence>
<keyword evidence="4" id="KW-1185">Reference proteome</keyword>
<protein>
    <submittedName>
        <fullName evidence="3">Serine hydrolase domain-containing protein</fullName>
        <ecNumber evidence="3">3.1.1.103</ecNumber>
    </submittedName>
</protein>
<sequence>MMNTDSRSAAITLATGGFRGGACRAAFTLAMLLVAGAAQAAGAVAEVNPVRHSGGFAKQKNNHVFPASTTPVLLMPRETLTDAEQKIVQQAERLVEANATTALLLVDHGRIVFERYKSPADGQSPLFSQSMSKSLTALVIGNLLCQGKIASLDDRADKYADVLAGSVQGEATIRNLLTMSSGVKDAISSGQQYEGEQLDLAQQRRSSIDVIRQYGLRDTALSGQPQPSGQEFRYNAVDTYALAIVADALGGFFNAFDEAVWQPAGTGQPGYWIFDKSGAAQSASGFSASGRDWARLAMYSLRQLKAGSACMQQFMKEAGSAQLKNSLKRVGARFPAYGYQMWVGDFGGKPSYWWVGYGGQRVGIQPDTEKILVLTSYREDYMDAVYKLFTEFQKP</sequence>
<proteinExistence type="predicted"/>
<evidence type="ECO:0000313" key="3">
    <source>
        <dbReference type="EMBL" id="MET1490096.1"/>
    </source>
</evidence>
<keyword evidence="3" id="KW-0378">Hydrolase</keyword>
<dbReference type="GO" id="GO:0016787">
    <property type="term" value="F:hydrolase activity"/>
    <property type="evidence" value="ECO:0007669"/>
    <property type="project" value="UniProtKB-KW"/>
</dbReference>
<evidence type="ECO:0000313" key="4">
    <source>
        <dbReference type="Proteomes" id="UP001548590"/>
    </source>
</evidence>
<gene>
    <name evidence="3" type="ORF">ABVT11_09680</name>
</gene>
<feature type="domain" description="Beta-lactamase-related" evidence="2">
    <location>
        <begin position="100"/>
        <end position="380"/>
    </location>
</feature>